<evidence type="ECO:0000256" key="1">
    <source>
        <dbReference type="SAM" id="Phobius"/>
    </source>
</evidence>
<dbReference type="Proteomes" id="UP000078560">
    <property type="component" value="Unassembled WGS sequence"/>
</dbReference>
<evidence type="ECO:0000313" key="3">
    <source>
        <dbReference type="EMBL" id="SBT01372.1"/>
    </source>
</evidence>
<feature type="transmembrane region" description="Helical" evidence="1">
    <location>
        <begin position="219"/>
        <end position="241"/>
    </location>
</feature>
<organism evidence="2 5">
    <name type="scientific">Plasmodium ovale curtisi</name>
    <dbReference type="NCBI Taxonomy" id="864141"/>
    <lineage>
        <taxon>Eukaryota</taxon>
        <taxon>Sar</taxon>
        <taxon>Alveolata</taxon>
        <taxon>Apicomplexa</taxon>
        <taxon>Aconoidasida</taxon>
        <taxon>Haemosporida</taxon>
        <taxon>Plasmodiidae</taxon>
        <taxon>Plasmodium</taxon>
        <taxon>Plasmodium (Plasmodium)</taxon>
    </lineage>
</organism>
<protein>
    <submittedName>
        <fullName evidence="2">PIR Superfamily Protein</fullName>
    </submittedName>
</protein>
<dbReference type="VEuPathDB" id="PlasmoDB:PocGH01_00012000"/>
<name>A0A1A8WPL5_PLAOA</name>
<keyword evidence="1" id="KW-0472">Membrane</keyword>
<dbReference type="AlphaFoldDB" id="A0A1A8WPL5"/>
<gene>
    <name evidence="3" type="ORF">POVCU1_066430</name>
    <name evidence="2" type="ORF">POVCU2_0079990</name>
</gene>
<evidence type="ECO:0000313" key="2">
    <source>
        <dbReference type="EMBL" id="SBS93263.1"/>
    </source>
</evidence>
<reference evidence="4 5" key="2">
    <citation type="submission" date="2016-05" db="EMBL/GenBank/DDBJ databases">
        <authorList>
            <person name="Naeem Raeece"/>
        </authorList>
    </citation>
    <scope>NUCLEOTIDE SEQUENCE [LARGE SCALE GENOMIC DNA]</scope>
</reference>
<evidence type="ECO:0000313" key="5">
    <source>
        <dbReference type="Proteomes" id="UP000078560"/>
    </source>
</evidence>
<dbReference type="EMBL" id="FLQV01002458">
    <property type="protein sequence ID" value="SBT01372.1"/>
    <property type="molecule type" value="Genomic_DNA"/>
</dbReference>
<accession>A0A1A8WPL5</accession>
<dbReference type="EMBL" id="FLQU01001489">
    <property type="protein sequence ID" value="SBS93263.1"/>
    <property type="molecule type" value="Genomic_DNA"/>
</dbReference>
<reference evidence="2" key="1">
    <citation type="submission" date="2016-05" db="EMBL/GenBank/DDBJ databases">
        <authorList>
            <person name="Lavstsen T."/>
            <person name="Jespersen J.S."/>
        </authorList>
    </citation>
    <scope>NUCLEOTIDE SEQUENCE [LARGE SCALE GENOMIC DNA]</scope>
</reference>
<keyword evidence="1" id="KW-0812">Transmembrane</keyword>
<sequence>MASRRNTKYNLVKSYNTYKDKLNFYKANESQVFIGNCDNFNTKYPTYSNYDILETCKTTMRFLNHSEEQNSSYVDEGCKYLFYWIYAEALKREINIDTAFNMYEMLLQTYDDENDSYTFQEYIKNINKDMLSNLIKLIDLYEKFNKLKEASKPACKNCDCAKECVKWYTGYIEECRAGYDTDFCDELENFRDLYNEHMLSENDCVDVEKILPSTKRVDLAFAISIPLVTLLMMTFILFILYKFTFFGSLLDKTIKKKHIWNNIENDTYKMIHDTGMTSHNSENSSYLISYNTVLNS</sequence>
<keyword evidence="1" id="KW-1133">Transmembrane helix</keyword>
<evidence type="ECO:0000313" key="4">
    <source>
        <dbReference type="Proteomes" id="UP000078546"/>
    </source>
</evidence>
<dbReference type="Proteomes" id="UP000078546">
    <property type="component" value="Unassembled WGS sequence"/>
</dbReference>
<proteinExistence type="predicted"/>